<feature type="transmembrane region" description="Helical" evidence="1">
    <location>
        <begin position="18"/>
        <end position="36"/>
    </location>
</feature>
<dbReference type="EMBL" id="JBJJXE010000014">
    <property type="protein sequence ID" value="MFL1732915.1"/>
    <property type="molecule type" value="Genomic_DNA"/>
</dbReference>
<keyword evidence="1" id="KW-0472">Membrane</keyword>
<protein>
    <submittedName>
        <fullName evidence="2">Uncharacterized protein</fullName>
    </submittedName>
</protein>
<feature type="transmembrane region" description="Helical" evidence="1">
    <location>
        <begin position="42"/>
        <end position="66"/>
    </location>
</feature>
<reference evidence="2 3" key="1">
    <citation type="submission" date="2024-11" db="EMBL/GenBank/DDBJ databases">
        <title>First Report of Moraxella oculi in Brazil in an Infectious Bovine Keratoconjunctivitis Outbreak.</title>
        <authorList>
            <person name="Carvalho C.V."/>
            <person name="Domingues R."/>
            <person name="Coutinho C."/>
            <person name="Honorio N.T.B.S."/>
            <person name="Faza D.R.L.R."/>
            <person name="Carvalho W.A."/>
            <person name="Machado A.B.F."/>
            <person name="Martins M.F."/>
            <person name="Gaspar E.B."/>
        </authorList>
    </citation>
    <scope>NUCLEOTIDE SEQUENCE [LARGE SCALE GENOMIC DNA]</scope>
    <source>
        <strain evidence="2 3">2117LE</strain>
    </source>
</reference>
<organism evidence="2 3">
    <name type="scientific">Moraxella oculi</name>
    <dbReference type="NCBI Taxonomy" id="2940516"/>
    <lineage>
        <taxon>Bacteria</taxon>
        <taxon>Pseudomonadati</taxon>
        <taxon>Pseudomonadota</taxon>
        <taxon>Gammaproteobacteria</taxon>
        <taxon>Moraxellales</taxon>
        <taxon>Moraxellaceae</taxon>
        <taxon>Moraxella</taxon>
    </lineage>
</organism>
<evidence type="ECO:0000256" key="1">
    <source>
        <dbReference type="SAM" id="Phobius"/>
    </source>
</evidence>
<comment type="caution">
    <text evidence="2">The sequence shown here is derived from an EMBL/GenBank/DDBJ whole genome shotgun (WGS) entry which is preliminary data.</text>
</comment>
<feature type="transmembrane region" description="Helical" evidence="1">
    <location>
        <begin position="115"/>
        <end position="135"/>
    </location>
</feature>
<dbReference type="RefSeq" id="WP_249099802.1">
    <property type="nucleotide sequence ID" value="NZ_JAMBAQ010000007.1"/>
</dbReference>
<keyword evidence="1" id="KW-0812">Transmembrane</keyword>
<accession>A0ABW8UCC2</accession>
<name>A0ABW8UCC2_9GAMM</name>
<sequence length="166" mass="18595">MSTHSPQIFSKKEKIKEVIYGLVTLLATNITLLLHVHDSTPFETFSIILGTTIGLWLACFFADILAQNITIIDKQDRKHAHRHAFDASLGILIAGRIPIVFTAIAWIGWVTLKTAIVASIGAILIQLLLFSLLSLYRKKNNIWTNVITIVLQTLLFIAIIWLKIGH</sequence>
<evidence type="ECO:0000313" key="2">
    <source>
        <dbReference type="EMBL" id="MFL1732915.1"/>
    </source>
</evidence>
<proteinExistence type="predicted"/>
<keyword evidence="1" id="KW-1133">Transmembrane helix</keyword>
<feature type="transmembrane region" description="Helical" evidence="1">
    <location>
        <begin position="87"/>
        <end position="109"/>
    </location>
</feature>
<gene>
    <name evidence="2" type="ORF">ACJHVH_07935</name>
</gene>
<dbReference type="Proteomes" id="UP001624684">
    <property type="component" value="Unassembled WGS sequence"/>
</dbReference>
<keyword evidence="3" id="KW-1185">Reference proteome</keyword>
<feature type="transmembrane region" description="Helical" evidence="1">
    <location>
        <begin position="142"/>
        <end position="162"/>
    </location>
</feature>
<evidence type="ECO:0000313" key="3">
    <source>
        <dbReference type="Proteomes" id="UP001624684"/>
    </source>
</evidence>